<dbReference type="Proteomes" id="UP000558475">
    <property type="component" value="Unassembled WGS sequence"/>
</dbReference>
<dbReference type="EMBL" id="JAAXZB010000002">
    <property type="protein sequence ID" value="NKW10660.1"/>
    <property type="molecule type" value="Genomic_DNA"/>
</dbReference>
<dbReference type="AlphaFoldDB" id="A0A7X6FT92"/>
<evidence type="ECO:0000313" key="1">
    <source>
        <dbReference type="EMBL" id="NKW10660.1"/>
    </source>
</evidence>
<protein>
    <submittedName>
        <fullName evidence="1">Uncharacterized protein</fullName>
    </submittedName>
</protein>
<dbReference type="RefSeq" id="WP_167522262.1">
    <property type="nucleotide sequence ID" value="NZ_WBWA01000033.1"/>
</dbReference>
<reference evidence="1 2" key="1">
    <citation type="submission" date="2020-04" db="EMBL/GenBank/DDBJ databases">
        <title>Whole genome sequencing of clinical and environmental type strains of Ochrobactrum.</title>
        <authorList>
            <person name="Dharne M."/>
        </authorList>
    </citation>
    <scope>NUCLEOTIDE SEQUENCE [LARGE SCALE GENOMIC DNA]</scope>
    <source>
        <strain evidence="1 2">DSM 13340</strain>
    </source>
</reference>
<organism evidence="1 2">
    <name type="scientific">Brucella tritici</name>
    <dbReference type="NCBI Taxonomy" id="94626"/>
    <lineage>
        <taxon>Bacteria</taxon>
        <taxon>Pseudomonadati</taxon>
        <taxon>Pseudomonadota</taxon>
        <taxon>Alphaproteobacteria</taxon>
        <taxon>Hyphomicrobiales</taxon>
        <taxon>Brucellaceae</taxon>
        <taxon>Brucella/Ochrobactrum group</taxon>
        <taxon>Brucella</taxon>
    </lineage>
</organism>
<comment type="caution">
    <text evidence="1">The sequence shown here is derived from an EMBL/GenBank/DDBJ whole genome shotgun (WGS) entry which is preliminary data.</text>
</comment>
<proteinExistence type="predicted"/>
<gene>
    <name evidence="1" type="ORF">HGG76_20185</name>
</gene>
<sequence>MRGFPLDIEPVIPMRFNDRWNVISPTDIPLVYTNPLGELGSRFGLGDIT</sequence>
<evidence type="ECO:0000313" key="2">
    <source>
        <dbReference type="Proteomes" id="UP000558475"/>
    </source>
</evidence>
<name>A0A7X6FT92_9HYPH</name>
<accession>A0A7X6FT92</accession>